<keyword evidence="2" id="KW-1133">Transmembrane helix</keyword>
<sequence>MQSVGPYRFTHMLGICPVGKAWAAIDGQGRFVTVAVLDAAAANTPGWRESFAGIANSMSQMPDGLTFSYADFAAAEPWVAYPAEVGPGAEKLFQALGQECQPVPTEEDGKPSPVSGVPQQVSGSPVSGTPQQVSGPPVSGAPQPTSGAGAPWAMQTTALPTVPSVEGWAHPPVAQPAPAVPPISTPSDPFDTSGETRIAPVSRPPRNRTWLWIGAVVLAAVLAGGAGLLGGGALGGETPNDPSTSASPPLYEATQLSLNKAKFDAELAPIAEPWLPELGGCALDTEVGGPELPAGEKRHVFCRYLSLSVHFALYESLDKKNAARTHRQQMGVVNRALAPGLREAAKATGGASGAPGSYVEYAGNGHDGRPVCGVWWDRDDSATAVYFETPCAAGIAGNWDALRDVWKRTS</sequence>
<keyword evidence="2" id="KW-0812">Transmembrane</keyword>
<evidence type="ECO:0000313" key="3">
    <source>
        <dbReference type="EMBL" id="RKN30039.1"/>
    </source>
</evidence>
<protein>
    <recommendedName>
        <fullName evidence="5">DUF3558 domain-containing protein</fullName>
    </recommendedName>
</protein>
<feature type="transmembrane region" description="Helical" evidence="2">
    <location>
        <begin position="210"/>
        <end position="234"/>
    </location>
</feature>
<organism evidence="3 4">
    <name type="scientific">Micromonospora musae</name>
    <dbReference type="NCBI Taxonomy" id="1894970"/>
    <lineage>
        <taxon>Bacteria</taxon>
        <taxon>Bacillati</taxon>
        <taxon>Actinomycetota</taxon>
        <taxon>Actinomycetes</taxon>
        <taxon>Micromonosporales</taxon>
        <taxon>Micromonosporaceae</taxon>
        <taxon>Micromonospora</taxon>
    </lineage>
</organism>
<gene>
    <name evidence="3" type="ORF">D7044_20800</name>
</gene>
<proteinExistence type="predicted"/>
<name>A0A3A9XY85_9ACTN</name>
<evidence type="ECO:0008006" key="5">
    <source>
        <dbReference type="Google" id="ProtNLM"/>
    </source>
</evidence>
<comment type="caution">
    <text evidence="3">The sequence shown here is derived from an EMBL/GenBank/DDBJ whole genome shotgun (WGS) entry which is preliminary data.</text>
</comment>
<evidence type="ECO:0000256" key="1">
    <source>
        <dbReference type="SAM" id="MobiDB-lite"/>
    </source>
</evidence>
<dbReference type="AlphaFoldDB" id="A0A3A9XY85"/>
<dbReference type="RefSeq" id="WP_120689963.1">
    <property type="nucleotide sequence ID" value="NZ_RAZT01000010.1"/>
</dbReference>
<dbReference type="Proteomes" id="UP000275865">
    <property type="component" value="Unassembled WGS sequence"/>
</dbReference>
<evidence type="ECO:0000256" key="2">
    <source>
        <dbReference type="SAM" id="Phobius"/>
    </source>
</evidence>
<evidence type="ECO:0000313" key="4">
    <source>
        <dbReference type="Proteomes" id="UP000275865"/>
    </source>
</evidence>
<accession>A0A3A9XY85</accession>
<dbReference type="EMBL" id="RAZT01000010">
    <property type="protein sequence ID" value="RKN30039.1"/>
    <property type="molecule type" value="Genomic_DNA"/>
</dbReference>
<feature type="compositionally biased region" description="Polar residues" evidence="1">
    <location>
        <begin position="117"/>
        <end position="134"/>
    </location>
</feature>
<feature type="region of interest" description="Disordered" evidence="1">
    <location>
        <begin position="102"/>
        <end position="151"/>
    </location>
</feature>
<reference evidence="3 4" key="1">
    <citation type="submission" date="2018-09" db="EMBL/GenBank/DDBJ databases">
        <title>Micromonospora sp. nov. MS1-9, isolated from a root of Musa sp.</title>
        <authorList>
            <person name="Kuncharoen N."/>
            <person name="Kudo T."/>
            <person name="Ohkuma M."/>
            <person name="Yuki M."/>
            <person name="Tanasupawat S."/>
        </authorList>
    </citation>
    <scope>NUCLEOTIDE SEQUENCE [LARGE SCALE GENOMIC DNA]</scope>
    <source>
        <strain evidence="3 4">MS1-9</strain>
    </source>
</reference>
<keyword evidence="2" id="KW-0472">Membrane</keyword>